<evidence type="ECO:0000313" key="7">
    <source>
        <dbReference type="EMBL" id="QRH01310.1"/>
    </source>
</evidence>
<dbReference type="RefSeq" id="WP_203324993.1">
    <property type="nucleotide sequence ID" value="NZ_CP069213.1"/>
</dbReference>
<dbReference type="PANTHER" id="PTHR36504">
    <property type="entry name" value="LIPOPOLYSACCHARIDE EXPORT SYSTEM PROTEIN LPTA"/>
    <property type="match status" value="1"/>
</dbReference>
<evidence type="ECO:0000256" key="1">
    <source>
        <dbReference type="ARBA" id="ARBA00022448"/>
    </source>
</evidence>
<evidence type="ECO:0000256" key="5">
    <source>
        <dbReference type="SAM" id="MobiDB-lite"/>
    </source>
</evidence>
<feature type="domain" description="Organic solvent tolerance-like N-terminal" evidence="6">
    <location>
        <begin position="32"/>
        <end position="142"/>
    </location>
</feature>
<protein>
    <recommendedName>
        <fullName evidence="4">Lipopolysaccharide export system protein LptA</fullName>
    </recommendedName>
</protein>
<reference evidence="7 8" key="1">
    <citation type="journal article" date="2012" name="Antonie Van Leeuwenhoek">
        <title>Shewanella litorisediminis sp. nov., a gammaproteobacterium isolated from a tidal flat sediment.</title>
        <authorList>
            <person name="Lee M.H."/>
            <person name="Yoon J.H."/>
        </authorList>
    </citation>
    <scope>NUCLEOTIDE SEQUENCE [LARGE SCALE GENOMIC DNA]</scope>
    <source>
        <strain evidence="7 8">SMK1-12</strain>
    </source>
</reference>
<evidence type="ECO:0000259" key="6">
    <source>
        <dbReference type="Pfam" id="PF03968"/>
    </source>
</evidence>
<dbReference type="PANTHER" id="PTHR36504:SF1">
    <property type="entry name" value="LIPOPOLYSACCHARIDE EXPORT SYSTEM PROTEIN LPTA"/>
    <property type="match status" value="1"/>
</dbReference>
<feature type="signal peptide" evidence="4">
    <location>
        <begin position="1"/>
        <end position="21"/>
    </location>
</feature>
<feature type="chain" id="PRO_5044917584" description="Lipopolysaccharide export system protein LptA" evidence="4">
    <location>
        <begin position="22"/>
        <end position="184"/>
    </location>
</feature>
<dbReference type="NCBIfam" id="TIGR03002">
    <property type="entry name" value="outer_YhbN_LptA"/>
    <property type="match status" value="1"/>
</dbReference>
<organism evidence="7 8">
    <name type="scientific">Shewanella litorisediminis</name>
    <dbReference type="NCBI Taxonomy" id="1173586"/>
    <lineage>
        <taxon>Bacteria</taxon>
        <taxon>Pseudomonadati</taxon>
        <taxon>Pseudomonadota</taxon>
        <taxon>Gammaproteobacteria</taxon>
        <taxon>Alteromonadales</taxon>
        <taxon>Shewanellaceae</taxon>
        <taxon>Shewanella</taxon>
    </lineage>
</organism>
<dbReference type="Pfam" id="PF03968">
    <property type="entry name" value="LptD_N"/>
    <property type="match status" value="1"/>
</dbReference>
<evidence type="ECO:0000256" key="3">
    <source>
        <dbReference type="ARBA" id="ARBA00022764"/>
    </source>
</evidence>
<sequence precursor="true">MNLNKSLILVLLCTCSAVAFANTKFDLSQEVKIAAANSYADLKNKRIVYEGPVTLTQGSLVLKAGELSSFTDEKSGKRILLAKGNPATYSQQVEDGRTVHASAEEISYNIDSRVMSLKGNAKVEQDGSQVSADSIVYDIEKQQLTSQSSGKKDDRVITIIKPENYQQDLQDKGKTEQPQQEKQQ</sequence>
<evidence type="ECO:0000256" key="2">
    <source>
        <dbReference type="ARBA" id="ARBA00022729"/>
    </source>
</evidence>
<dbReference type="Proteomes" id="UP000596252">
    <property type="component" value="Chromosome"/>
</dbReference>
<evidence type="ECO:0000313" key="8">
    <source>
        <dbReference type="Proteomes" id="UP000596252"/>
    </source>
</evidence>
<keyword evidence="2 4" id="KW-0732">Signal</keyword>
<keyword evidence="3 4" id="KW-0574">Periplasm</keyword>
<comment type="subcellular location">
    <subcellularLocation>
        <location evidence="4">Periplasm</location>
    </subcellularLocation>
</comment>
<dbReference type="EMBL" id="CP069213">
    <property type="protein sequence ID" value="QRH01310.1"/>
    <property type="molecule type" value="Genomic_DNA"/>
</dbReference>
<accession>A0ABX7G226</accession>
<dbReference type="InterPro" id="IPR014340">
    <property type="entry name" value="LptA"/>
</dbReference>
<feature type="region of interest" description="Disordered" evidence="5">
    <location>
        <begin position="141"/>
        <end position="184"/>
    </location>
</feature>
<evidence type="ECO:0000256" key="4">
    <source>
        <dbReference type="HAMAP-Rule" id="MF_01914"/>
    </source>
</evidence>
<dbReference type="Gene3D" id="2.60.450.10">
    <property type="entry name" value="Lipopolysaccharide (LPS) transport protein A like domain"/>
    <property type="match status" value="1"/>
</dbReference>
<comment type="function">
    <text evidence="4">Involved in the assembly of lipopolysaccharide (LPS). Required for the translocation of LPS from the inner membrane to the outer membrane. May form a bridge between the inner membrane and the outer membrane, via interactions with LptC and LptD, thereby facilitating LPS transfer across the periplasm.</text>
</comment>
<keyword evidence="8" id="KW-1185">Reference proteome</keyword>
<gene>
    <name evidence="4 7" type="primary">lptA</name>
    <name evidence="7" type="ORF">JQC75_15870</name>
</gene>
<comment type="similarity">
    <text evidence="4">Belongs to the LptA family.</text>
</comment>
<proteinExistence type="inferred from homology"/>
<name>A0ABX7G226_9GAMM</name>
<keyword evidence="1 4" id="KW-0813">Transport</keyword>
<dbReference type="InterPro" id="IPR005653">
    <property type="entry name" value="OstA-like_N"/>
</dbReference>
<dbReference type="HAMAP" id="MF_01914">
    <property type="entry name" value="LPS_assembly_LptA"/>
    <property type="match status" value="1"/>
</dbReference>
<dbReference type="InterPro" id="IPR052037">
    <property type="entry name" value="LPS_export_LptA"/>
</dbReference>
<comment type="subunit">
    <text evidence="4">Component of the lipopolysaccharide transport and assembly complex.</text>
</comment>